<dbReference type="HAMAP" id="MF_00385">
    <property type="entry name" value="Ribosomal_bS16"/>
    <property type="match status" value="1"/>
</dbReference>
<dbReference type="Gene3D" id="3.30.1320.10">
    <property type="match status" value="1"/>
</dbReference>
<sequence>MVRIRLRRVGKKKQPSYRIVVADSRAPRDGRFIENLGFYDPMTEPSTIELNGERSLYWLGQGAQPSRQVQNLMKIKDVWEQFQSSKKE</sequence>
<keyword evidence="2 3" id="KW-0687">Ribonucleoprotein</keyword>
<comment type="caution">
    <text evidence="4">The sequence shown here is derived from an EMBL/GenBank/DDBJ whole genome shotgun (WGS) entry which is preliminary data.</text>
</comment>
<dbReference type="PANTHER" id="PTHR12919:SF20">
    <property type="entry name" value="SMALL RIBOSOMAL SUBUNIT PROTEIN BS16M"/>
    <property type="match status" value="1"/>
</dbReference>
<dbReference type="NCBIfam" id="TIGR00002">
    <property type="entry name" value="S16"/>
    <property type="match status" value="1"/>
</dbReference>
<protein>
    <recommendedName>
        <fullName evidence="3">Small ribosomal subunit protein bS16</fullName>
    </recommendedName>
</protein>
<dbReference type="GO" id="GO:0005737">
    <property type="term" value="C:cytoplasm"/>
    <property type="evidence" value="ECO:0007669"/>
    <property type="project" value="UniProtKB-ARBA"/>
</dbReference>
<evidence type="ECO:0000256" key="3">
    <source>
        <dbReference type="HAMAP-Rule" id="MF_00385"/>
    </source>
</evidence>
<keyword evidence="1 3" id="KW-0689">Ribosomal protein</keyword>
<reference evidence="4 5" key="1">
    <citation type="journal article" date="2017" name="ISME J.">
        <title>Potential for microbial H2 and metal transformations associated with novel bacteria and archaea in deep terrestrial subsurface sediments.</title>
        <authorList>
            <person name="Hernsdorf A.W."/>
            <person name="Amano Y."/>
            <person name="Miyakawa K."/>
            <person name="Ise K."/>
            <person name="Suzuki Y."/>
            <person name="Anantharaman K."/>
            <person name="Probst A."/>
            <person name="Burstein D."/>
            <person name="Thomas B.C."/>
            <person name="Banfield J.F."/>
        </authorList>
    </citation>
    <scope>NUCLEOTIDE SEQUENCE [LARGE SCALE GENOMIC DNA]</scope>
    <source>
        <strain evidence="4">HGW-Actinobacteria-3</strain>
    </source>
</reference>
<dbReference type="InterPro" id="IPR023803">
    <property type="entry name" value="Ribosomal_bS16_dom_sf"/>
</dbReference>
<dbReference type="GO" id="GO:0015935">
    <property type="term" value="C:small ribosomal subunit"/>
    <property type="evidence" value="ECO:0007669"/>
    <property type="project" value="TreeGrafter"/>
</dbReference>
<dbReference type="GO" id="GO:0003735">
    <property type="term" value="F:structural constituent of ribosome"/>
    <property type="evidence" value="ECO:0007669"/>
    <property type="project" value="InterPro"/>
</dbReference>
<evidence type="ECO:0000313" key="4">
    <source>
        <dbReference type="EMBL" id="PKQ28810.1"/>
    </source>
</evidence>
<evidence type="ECO:0000256" key="1">
    <source>
        <dbReference type="ARBA" id="ARBA00022980"/>
    </source>
</evidence>
<dbReference type="Pfam" id="PF00886">
    <property type="entry name" value="Ribosomal_S16"/>
    <property type="match status" value="1"/>
</dbReference>
<organism evidence="4 5">
    <name type="scientific">Candidatus Anoxymicrobium japonicum</name>
    <dbReference type="NCBI Taxonomy" id="2013648"/>
    <lineage>
        <taxon>Bacteria</taxon>
        <taxon>Bacillati</taxon>
        <taxon>Actinomycetota</taxon>
        <taxon>Candidatus Geothermincolia</taxon>
        <taxon>Candidatus Geothermincolales</taxon>
        <taxon>Candidatus Anoxymicrobiaceae</taxon>
        <taxon>Candidatus Anoxymicrobium</taxon>
    </lineage>
</organism>
<accession>A0A2N3G7W6</accession>
<dbReference type="PANTHER" id="PTHR12919">
    <property type="entry name" value="30S RIBOSOMAL PROTEIN S16"/>
    <property type="match status" value="1"/>
</dbReference>
<dbReference type="SUPFAM" id="SSF54565">
    <property type="entry name" value="Ribosomal protein S16"/>
    <property type="match status" value="1"/>
</dbReference>
<dbReference type="Proteomes" id="UP000233654">
    <property type="component" value="Unassembled WGS sequence"/>
</dbReference>
<dbReference type="FunFam" id="3.30.1320.10:FF:000010">
    <property type="entry name" value="30S ribosomal protein S16"/>
    <property type="match status" value="1"/>
</dbReference>
<evidence type="ECO:0000256" key="2">
    <source>
        <dbReference type="ARBA" id="ARBA00023274"/>
    </source>
</evidence>
<name>A0A2N3G7W6_9ACTN</name>
<dbReference type="AlphaFoldDB" id="A0A2N3G7W6"/>
<evidence type="ECO:0000313" key="5">
    <source>
        <dbReference type="Proteomes" id="UP000233654"/>
    </source>
</evidence>
<dbReference type="EMBL" id="PHEX01000004">
    <property type="protein sequence ID" value="PKQ28810.1"/>
    <property type="molecule type" value="Genomic_DNA"/>
</dbReference>
<proteinExistence type="inferred from homology"/>
<comment type="similarity">
    <text evidence="3">Belongs to the bacterial ribosomal protein bS16 family.</text>
</comment>
<gene>
    <name evidence="3" type="primary">rpsP</name>
    <name evidence="4" type="ORF">CVT63_00625</name>
</gene>
<dbReference type="InterPro" id="IPR000307">
    <property type="entry name" value="Ribosomal_bS16"/>
</dbReference>
<dbReference type="GO" id="GO:0006412">
    <property type="term" value="P:translation"/>
    <property type="evidence" value="ECO:0007669"/>
    <property type="project" value="UniProtKB-UniRule"/>
</dbReference>